<dbReference type="Gene3D" id="3.10.180.10">
    <property type="entry name" value="2,3-Dihydroxybiphenyl 1,2-Dioxygenase, domain 1"/>
    <property type="match status" value="1"/>
</dbReference>
<dbReference type="InterPro" id="IPR004360">
    <property type="entry name" value="Glyas_Fos-R_dOase_dom"/>
</dbReference>
<reference evidence="2" key="1">
    <citation type="submission" date="2018-05" db="EMBL/GenBank/DDBJ databases">
        <authorList>
            <person name="Lanie J.A."/>
            <person name="Ng W.-L."/>
            <person name="Kazmierczak K.M."/>
            <person name="Andrzejewski T.M."/>
            <person name="Davidsen T.M."/>
            <person name="Wayne K.J."/>
            <person name="Tettelin H."/>
            <person name="Glass J.I."/>
            <person name="Rusch D."/>
            <person name="Podicherti R."/>
            <person name="Tsui H.-C.T."/>
            <person name="Winkler M.E."/>
        </authorList>
    </citation>
    <scope>NUCLEOTIDE SEQUENCE</scope>
</reference>
<dbReference type="PANTHER" id="PTHR46142">
    <property type="match status" value="1"/>
</dbReference>
<dbReference type="InterPro" id="IPR037523">
    <property type="entry name" value="VOC_core"/>
</dbReference>
<dbReference type="PANTHER" id="PTHR46142:SF3">
    <property type="entry name" value="F18B13.24 PROTEIN"/>
    <property type="match status" value="1"/>
</dbReference>
<evidence type="ECO:0000313" key="2">
    <source>
        <dbReference type="EMBL" id="SVB26227.1"/>
    </source>
</evidence>
<dbReference type="SUPFAM" id="SSF54593">
    <property type="entry name" value="Glyoxalase/Bleomycin resistance protein/Dihydroxybiphenyl dioxygenase"/>
    <property type="match status" value="1"/>
</dbReference>
<dbReference type="InterPro" id="IPR029068">
    <property type="entry name" value="Glyas_Bleomycin-R_OHBP_Dase"/>
</dbReference>
<dbReference type="Pfam" id="PF00903">
    <property type="entry name" value="Glyoxalase"/>
    <property type="match status" value="1"/>
</dbReference>
<feature type="domain" description="VOC" evidence="1">
    <location>
        <begin position="1"/>
        <end position="128"/>
    </location>
</feature>
<proteinExistence type="predicted"/>
<dbReference type="PROSITE" id="PS51819">
    <property type="entry name" value="VOC"/>
    <property type="match status" value="1"/>
</dbReference>
<name>A0A382CLP4_9ZZZZ</name>
<sequence length="131" mass="14843">MEHCLVIADDICRTRDFYRDSLGMEVGYRPPLSFPGYWLYLNGVPCIHIAEWKSYEEYTSGKNLPMTSKALSTGPVDHLAFNASGFEEMRARFKGTGIEFSEDLVPETGIRQLFLKDPNGLKIELNFSPEG</sequence>
<evidence type="ECO:0000259" key="1">
    <source>
        <dbReference type="PROSITE" id="PS51819"/>
    </source>
</evidence>
<gene>
    <name evidence="2" type="ORF">METZ01_LOCUS179081</name>
</gene>
<protein>
    <recommendedName>
        <fullName evidence="1">VOC domain-containing protein</fullName>
    </recommendedName>
</protein>
<dbReference type="EMBL" id="UINC01034808">
    <property type="protein sequence ID" value="SVB26227.1"/>
    <property type="molecule type" value="Genomic_DNA"/>
</dbReference>
<organism evidence="2">
    <name type="scientific">marine metagenome</name>
    <dbReference type="NCBI Taxonomy" id="408172"/>
    <lineage>
        <taxon>unclassified sequences</taxon>
        <taxon>metagenomes</taxon>
        <taxon>ecological metagenomes</taxon>
    </lineage>
</organism>
<accession>A0A382CLP4</accession>
<dbReference type="AlphaFoldDB" id="A0A382CLP4"/>